<comment type="caution">
    <text evidence="2">The sequence shown here is derived from an EMBL/GenBank/DDBJ whole genome shotgun (WGS) entry which is preliminary data.</text>
</comment>
<dbReference type="SMART" id="SM00922">
    <property type="entry name" value="MR_MLE"/>
    <property type="match status" value="1"/>
</dbReference>
<protein>
    <submittedName>
        <fullName evidence="2">Mandelate racemase/muconate lactonizing enzyme family protein</fullName>
    </submittedName>
</protein>
<reference evidence="2" key="1">
    <citation type="submission" date="2021-04" db="EMBL/GenBank/DDBJ databases">
        <title>Pseudaminobacter soli sp. nov., isolated from paddy soil contaminated by heavy metals.</title>
        <authorList>
            <person name="Zhang K."/>
        </authorList>
    </citation>
    <scope>NUCLEOTIDE SEQUENCE</scope>
    <source>
        <strain evidence="2">19-2017</strain>
    </source>
</reference>
<evidence type="ECO:0000313" key="2">
    <source>
        <dbReference type="EMBL" id="MBS3647619.1"/>
    </source>
</evidence>
<dbReference type="InterPro" id="IPR013342">
    <property type="entry name" value="Mandelate_racemase_C"/>
</dbReference>
<evidence type="ECO:0000313" key="3">
    <source>
        <dbReference type="Proteomes" id="UP000680348"/>
    </source>
</evidence>
<dbReference type="InterPro" id="IPR013341">
    <property type="entry name" value="Mandelate_racemase_N_dom"/>
</dbReference>
<dbReference type="Proteomes" id="UP000680348">
    <property type="component" value="Unassembled WGS sequence"/>
</dbReference>
<dbReference type="SFLD" id="SFLDS00001">
    <property type="entry name" value="Enolase"/>
    <property type="match status" value="1"/>
</dbReference>
<dbReference type="InterPro" id="IPR029017">
    <property type="entry name" value="Enolase-like_N"/>
</dbReference>
<name>A0A942DUY4_9HYPH</name>
<dbReference type="PANTHER" id="PTHR48080">
    <property type="entry name" value="D-GALACTONATE DEHYDRATASE-RELATED"/>
    <property type="match status" value="1"/>
</dbReference>
<dbReference type="Pfam" id="PF02746">
    <property type="entry name" value="MR_MLE_N"/>
    <property type="match status" value="1"/>
</dbReference>
<dbReference type="GO" id="GO:0003824">
    <property type="term" value="F:catalytic activity"/>
    <property type="evidence" value="ECO:0007669"/>
    <property type="project" value="UniProtKB-ARBA"/>
</dbReference>
<accession>A0A942DUY4</accession>
<dbReference type="InterPro" id="IPR036849">
    <property type="entry name" value="Enolase-like_C_sf"/>
</dbReference>
<sequence>MTRIEAIDLFLLQVPDFDPARDPVKDTLLVRARAGQYEGWGEGEAAPFVSLAAFVTPESHSTSRPVGASVLGQPLEGPADIVAITRRVLEDSMNVLQAPHVYSGVEMALWDLLGKKCEEPVYRLLGYDRAFAKQPYVVIPFAATPEETFGRMRQARQAGYRAVKTGWNGFGSGDIAADGAQLAAAREGLGTDARLFLDAARIWGNDPTATNGYGALLDQFSVEWVEEPFEPAALEAYAEFSRYFGRQRIAAGENIHSVAQARHLFDIGGVGVIQIDCGRVGGIGAARDIARYVDRRGGQYVNHTYTSHLALSASLHAYAGLERQDLCEYPMDPSSLSWAICREHLALGADGKVELPDAPGLGIAMDLHAIQEHLLDVEIRVGENILYRTPNLA</sequence>
<dbReference type="Gene3D" id="3.30.390.10">
    <property type="entry name" value="Enolase-like, N-terminal domain"/>
    <property type="match status" value="1"/>
</dbReference>
<dbReference type="EMBL" id="JAGWCR010000001">
    <property type="protein sequence ID" value="MBS3647619.1"/>
    <property type="molecule type" value="Genomic_DNA"/>
</dbReference>
<feature type="domain" description="Mandelate racemase/muconate lactonizing enzyme C-terminal" evidence="1">
    <location>
        <begin position="145"/>
        <end position="247"/>
    </location>
</feature>
<dbReference type="SUPFAM" id="SSF54826">
    <property type="entry name" value="Enolase N-terminal domain-like"/>
    <property type="match status" value="1"/>
</dbReference>
<proteinExistence type="predicted"/>
<dbReference type="Pfam" id="PF13378">
    <property type="entry name" value="MR_MLE_C"/>
    <property type="match status" value="1"/>
</dbReference>
<organism evidence="2 3">
    <name type="scientific">Pseudaminobacter soli</name>
    <name type="common">ex Zhang et al. 2022</name>
    <dbReference type="NCBI Taxonomy" id="2831468"/>
    <lineage>
        <taxon>Bacteria</taxon>
        <taxon>Pseudomonadati</taxon>
        <taxon>Pseudomonadota</taxon>
        <taxon>Alphaproteobacteria</taxon>
        <taxon>Hyphomicrobiales</taxon>
        <taxon>Phyllobacteriaceae</taxon>
        <taxon>Pseudaminobacter</taxon>
    </lineage>
</organism>
<dbReference type="AlphaFoldDB" id="A0A942DUY4"/>
<dbReference type="InterPro" id="IPR034593">
    <property type="entry name" value="DgoD-like"/>
</dbReference>
<evidence type="ECO:0000259" key="1">
    <source>
        <dbReference type="SMART" id="SM00922"/>
    </source>
</evidence>
<dbReference type="Gene3D" id="3.20.20.120">
    <property type="entry name" value="Enolase-like C-terminal domain"/>
    <property type="match status" value="1"/>
</dbReference>
<dbReference type="InterPro" id="IPR029065">
    <property type="entry name" value="Enolase_C-like"/>
</dbReference>
<dbReference type="SUPFAM" id="SSF51604">
    <property type="entry name" value="Enolase C-terminal domain-like"/>
    <property type="match status" value="1"/>
</dbReference>
<keyword evidence="3" id="KW-1185">Reference proteome</keyword>
<gene>
    <name evidence="2" type="ORF">KEU06_03140</name>
</gene>
<dbReference type="RefSeq" id="WP_188253135.1">
    <property type="nucleotide sequence ID" value="NZ_JABVCF010000001.1"/>
</dbReference>